<evidence type="ECO:0000256" key="3">
    <source>
        <dbReference type="ARBA" id="ARBA00022576"/>
    </source>
</evidence>
<accession>A0A540VCB4</accession>
<dbReference type="NCBIfam" id="NF004770">
    <property type="entry name" value="PRK06108.1"/>
    <property type="match status" value="1"/>
</dbReference>
<dbReference type="SUPFAM" id="SSF53383">
    <property type="entry name" value="PLP-dependent transferases"/>
    <property type="match status" value="1"/>
</dbReference>
<keyword evidence="8" id="KW-1185">Reference proteome</keyword>
<evidence type="ECO:0000256" key="4">
    <source>
        <dbReference type="ARBA" id="ARBA00022679"/>
    </source>
</evidence>
<dbReference type="AlphaFoldDB" id="A0A540VCB4"/>
<dbReference type="GO" id="GO:0006520">
    <property type="term" value="P:amino acid metabolic process"/>
    <property type="evidence" value="ECO:0007669"/>
    <property type="project" value="InterPro"/>
</dbReference>
<comment type="cofactor">
    <cofactor evidence="1">
        <name>pyridoxal 5'-phosphate</name>
        <dbReference type="ChEBI" id="CHEBI:597326"/>
    </cofactor>
</comment>
<evidence type="ECO:0000313" key="8">
    <source>
        <dbReference type="Proteomes" id="UP000317371"/>
    </source>
</evidence>
<dbReference type="InterPro" id="IPR015422">
    <property type="entry name" value="PyrdxlP-dep_Trfase_small"/>
</dbReference>
<dbReference type="InterPro" id="IPR050596">
    <property type="entry name" value="AspAT/PAT-like"/>
</dbReference>
<evidence type="ECO:0000259" key="6">
    <source>
        <dbReference type="Pfam" id="PF00155"/>
    </source>
</evidence>
<dbReference type="Pfam" id="PF00155">
    <property type="entry name" value="Aminotran_1_2"/>
    <property type="match status" value="1"/>
</dbReference>
<keyword evidence="5" id="KW-0663">Pyridoxal phosphate</keyword>
<dbReference type="GO" id="GO:0030170">
    <property type="term" value="F:pyridoxal phosphate binding"/>
    <property type="evidence" value="ECO:0007669"/>
    <property type="project" value="InterPro"/>
</dbReference>
<keyword evidence="4 7" id="KW-0808">Transferase</keyword>
<dbReference type="InParanoid" id="A0A540VCB4"/>
<keyword evidence="3 7" id="KW-0032">Aminotransferase</keyword>
<dbReference type="RefSeq" id="WP_141611318.1">
    <property type="nucleotide sequence ID" value="NZ_VIGC02000024.1"/>
</dbReference>
<dbReference type="InterPro" id="IPR015421">
    <property type="entry name" value="PyrdxlP-dep_Trfase_major"/>
</dbReference>
<feature type="domain" description="Aminotransferase class I/classII large" evidence="6">
    <location>
        <begin position="34"/>
        <end position="380"/>
    </location>
</feature>
<reference evidence="7 8" key="1">
    <citation type="submission" date="2019-06" db="EMBL/GenBank/DDBJ databases">
        <title>Genome sequence of Litorilinea aerophila BAA-2444.</title>
        <authorList>
            <person name="Maclea K.S."/>
            <person name="Maurais E.G."/>
            <person name="Iannazzi L.C."/>
        </authorList>
    </citation>
    <scope>NUCLEOTIDE SEQUENCE [LARGE SCALE GENOMIC DNA]</scope>
    <source>
        <strain evidence="7 8">ATCC BAA-2444</strain>
    </source>
</reference>
<proteinExistence type="inferred from homology"/>
<organism evidence="7 8">
    <name type="scientific">Litorilinea aerophila</name>
    <dbReference type="NCBI Taxonomy" id="1204385"/>
    <lineage>
        <taxon>Bacteria</taxon>
        <taxon>Bacillati</taxon>
        <taxon>Chloroflexota</taxon>
        <taxon>Caldilineae</taxon>
        <taxon>Caldilineales</taxon>
        <taxon>Caldilineaceae</taxon>
        <taxon>Litorilinea</taxon>
    </lineage>
</organism>
<dbReference type="InterPro" id="IPR004839">
    <property type="entry name" value="Aminotransferase_I/II_large"/>
</dbReference>
<evidence type="ECO:0000256" key="2">
    <source>
        <dbReference type="ARBA" id="ARBA00007441"/>
    </source>
</evidence>
<dbReference type="Gene3D" id="3.40.640.10">
    <property type="entry name" value="Type I PLP-dependent aspartate aminotransferase-like (Major domain)"/>
    <property type="match status" value="1"/>
</dbReference>
<gene>
    <name evidence="7" type="ORF">FKZ61_16840</name>
</gene>
<sequence>MQPVSLAPGLAHITPSRIREVANVAFAMEGTFKLHFGESTLPTPPYIREALHQAVEDGFTFYSENAGLPSLRAALADKYAELHGVTLEPAEILITASGVQALNVAIRCALDPGDEALILTPNWPNGTEIVRLYGATPVEVPFAFDGQGYRVDFTALEAALSPRTRLLLYTSPSNPLGWVATPAEQQALLDFCRRHRLWLLADEVYERLYYAGPVAPSILRLCSRDDAVMVVQSFSKAYCMTGWRLGWLVSRRDLVQKAAQLNEFIVSHAATMTQKAGEVALRRGDDDIHAMVEQLHQHMTFCYQALTSVRGVSVARPAGAFYLFPRIHGLEDSFTFALELLRATKVSVAPGVAFGPGGEGAIRICYAPDMSVLEPAMERLCRFLER</sequence>
<dbReference type="Proteomes" id="UP000317371">
    <property type="component" value="Unassembled WGS sequence"/>
</dbReference>
<dbReference type="PANTHER" id="PTHR46383:SF1">
    <property type="entry name" value="ASPARTATE AMINOTRANSFERASE"/>
    <property type="match status" value="1"/>
</dbReference>
<dbReference type="PANTHER" id="PTHR46383">
    <property type="entry name" value="ASPARTATE AMINOTRANSFERASE"/>
    <property type="match status" value="1"/>
</dbReference>
<dbReference type="OrthoDB" id="9813612at2"/>
<comment type="similarity">
    <text evidence="2">Belongs to the class-I pyridoxal-phosphate-dependent aminotransferase family.</text>
</comment>
<dbReference type="GO" id="GO:0008483">
    <property type="term" value="F:transaminase activity"/>
    <property type="evidence" value="ECO:0007669"/>
    <property type="project" value="UniProtKB-KW"/>
</dbReference>
<evidence type="ECO:0000256" key="5">
    <source>
        <dbReference type="ARBA" id="ARBA00022898"/>
    </source>
</evidence>
<comment type="caution">
    <text evidence="7">The sequence shown here is derived from an EMBL/GenBank/DDBJ whole genome shotgun (WGS) entry which is preliminary data.</text>
</comment>
<dbReference type="EMBL" id="VIGC01000024">
    <property type="protein sequence ID" value="TQE94400.1"/>
    <property type="molecule type" value="Genomic_DNA"/>
</dbReference>
<dbReference type="InterPro" id="IPR015424">
    <property type="entry name" value="PyrdxlP-dep_Trfase"/>
</dbReference>
<evidence type="ECO:0000313" key="7">
    <source>
        <dbReference type="EMBL" id="TQE94400.1"/>
    </source>
</evidence>
<dbReference type="CDD" id="cd00609">
    <property type="entry name" value="AAT_like"/>
    <property type="match status" value="1"/>
</dbReference>
<protein>
    <submittedName>
        <fullName evidence="7">Aminotransferase class I/II-fold pyridoxal phosphate-dependent enzyme</fullName>
    </submittedName>
</protein>
<dbReference type="Gene3D" id="3.90.1150.10">
    <property type="entry name" value="Aspartate Aminotransferase, domain 1"/>
    <property type="match status" value="1"/>
</dbReference>
<evidence type="ECO:0000256" key="1">
    <source>
        <dbReference type="ARBA" id="ARBA00001933"/>
    </source>
</evidence>
<name>A0A540VCB4_9CHLR</name>